<proteinExistence type="predicted"/>
<dbReference type="STRING" id="1120996.SAMN02746066_04540"/>
<protein>
    <submittedName>
        <fullName evidence="1">Phage minor capsid protein 2</fullName>
    </submittedName>
</protein>
<dbReference type="AlphaFoldDB" id="A0A1M7NIY8"/>
<keyword evidence="2" id="KW-1185">Reference proteome</keyword>
<evidence type="ECO:0000313" key="2">
    <source>
        <dbReference type="Proteomes" id="UP000184038"/>
    </source>
</evidence>
<dbReference type="InterPro" id="IPR009319">
    <property type="entry name" value="Phage_A118_VSP1"/>
</dbReference>
<accession>A0A1M7NIY8</accession>
<gene>
    <name evidence="1" type="ORF">SAMN02746066_04540</name>
</gene>
<sequence length="386" mass="44314">MFTPSELERIPKQIERYMRDLEEKILIDVVHRIKVNNEITSTGDNLLYRLKQYGQYEQDIKKYIQSTLKITDAEIDNIFNNAIEVGYTRDKSLYEATGKQFIEYKNNAELQQLVSAIKQQTKNEIRNITQTTGFMVNMNGKKVYTPASQYLHDKLDKAAYEVLSGSFSYDKSIKDTIKELADGGIRSIDYSNGRSINAVTAVRMCVVTGVNQVVGHITQSNAEKLDTEHFEVSWHGTARPSHQLWQGKVFNKKELEEICGLGTPGGLLGVNCYHSYYPFILGISKRSYTDEQLEQMQADENTKIKFGDKEYTKYEATQRMRKMESQMRTQRKTIKLLKEGGASQDDIINAKVAYQATSQQYAKFADKMQLPMERQRIYADGLGRVM</sequence>
<name>A0A1M7NIY8_9FIRM</name>
<dbReference type="Proteomes" id="UP000184038">
    <property type="component" value="Unassembled WGS sequence"/>
</dbReference>
<dbReference type="OrthoDB" id="3197444at2"/>
<evidence type="ECO:0000313" key="1">
    <source>
        <dbReference type="EMBL" id="SHN03768.1"/>
    </source>
</evidence>
<dbReference type="Pfam" id="PF06152">
    <property type="entry name" value="Phage_min_cap2"/>
    <property type="match status" value="1"/>
</dbReference>
<dbReference type="GO" id="GO:0005198">
    <property type="term" value="F:structural molecule activity"/>
    <property type="evidence" value="ECO:0007669"/>
    <property type="project" value="InterPro"/>
</dbReference>
<dbReference type="RefSeq" id="WP_073291759.1">
    <property type="nucleotide sequence ID" value="NZ_FRCP01000030.1"/>
</dbReference>
<organism evidence="1 2">
    <name type="scientific">Anaerosporobacter mobilis DSM 15930</name>
    <dbReference type="NCBI Taxonomy" id="1120996"/>
    <lineage>
        <taxon>Bacteria</taxon>
        <taxon>Bacillati</taxon>
        <taxon>Bacillota</taxon>
        <taxon>Clostridia</taxon>
        <taxon>Lachnospirales</taxon>
        <taxon>Lachnospiraceae</taxon>
        <taxon>Anaerosporobacter</taxon>
    </lineage>
</organism>
<dbReference type="EMBL" id="FRCP01000030">
    <property type="protein sequence ID" value="SHN03768.1"/>
    <property type="molecule type" value="Genomic_DNA"/>
</dbReference>
<reference evidence="1 2" key="1">
    <citation type="submission" date="2016-11" db="EMBL/GenBank/DDBJ databases">
        <authorList>
            <person name="Jaros S."/>
            <person name="Januszkiewicz K."/>
            <person name="Wedrychowicz H."/>
        </authorList>
    </citation>
    <scope>NUCLEOTIDE SEQUENCE [LARGE SCALE GENOMIC DNA]</scope>
    <source>
        <strain evidence="1 2">DSM 15930</strain>
    </source>
</reference>